<comment type="caution">
    <text evidence="12">The sequence shown here is derived from an EMBL/GenBank/DDBJ whole genome shotgun (WGS) entry which is preliminary data.</text>
</comment>
<evidence type="ECO:0000256" key="4">
    <source>
        <dbReference type="ARBA" id="ARBA00022475"/>
    </source>
</evidence>
<evidence type="ECO:0000256" key="6">
    <source>
        <dbReference type="ARBA" id="ARBA00022692"/>
    </source>
</evidence>
<comment type="subcellular location">
    <subcellularLocation>
        <location evidence="2">Cell inner membrane</location>
        <topology evidence="2">Multi-pass membrane protein</topology>
    </subcellularLocation>
</comment>
<feature type="transmembrane region" description="Helical" evidence="10">
    <location>
        <begin position="42"/>
        <end position="62"/>
    </location>
</feature>
<dbReference type="RefSeq" id="WP_344757939.1">
    <property type="nucleotide sequence ID" value="NZ_BAAAZU010000001.1"/>
</dbReference>
<dbReference type="InterPro" id="IPR005254">
    <property type="entry name" value="Heme_biosyn_assoc_TPR_pro"/>
</dbReference>
<evidence type="ECO:0000256" key="2">
    <source>
        <dbReference type="ARBA" id="ARBA00004429"/>
    </source>
</evidence>
<keyword evidence="9" id="KW-0627">Porphyrin biosynthesis</keyword>
<evidence type="ECO:0000256" key="10">
    <source>
        <dbReference type="SAM" id="Phobius"/>
    </source>
</evidence>
<evidence type="ECO:0000259" key="11">
    <source>
        <dbReference type="Pfam" id="PF07219"/>
    </source>
</evidence>
<keyword evidence="13" id="KW-1185">Reference proteome</keyword>
<protein>
    <submittedName>
        <fullName evidence="12">Heme biosynthesis HemY N-terminal domain-containing protein</fullName>
    </submittedName>
</protein>
<comment type="pathway">
    <text evidence="3">Porphyrin-containing compound metabolism; protoheme biosynthesis.</text>
</comment>
<dbReference type="NCBIfam" id="TIGR00540">
    <property type="entry name" value="TPR_hemY_coli"/>
    <property type="match status" value="1"/>
</dbReference>
<reference evidence="13" key="1">
    <citation type="journal article" date="2019" name="Int. J. Syst. Evol. Microbiol.">
        <title>The Global Catalogue of Microorganisms (GCM) 10K type strain sequencing project: providing services to taxonomists for standard genome sequencing and annotation.</title>
        <authorList>
            <consortium name="The Broad Institute Genomics Platform"/>
            <consortium name="The Broad Institute Genome Sequencing Center for Infectious Disease"/>
            <person name="Wu L."/>
            <person name="Ma J."/>
        </authorList>
    </citation>
    <scope>NUCLEOTIDE SEQUENCE [LARGE SCALE GENOMIC DNA]</scope>
    <source>
        <strain evidence="13">JCM 16916</strain>
    </source>
</reference>
<accession>A0ABP7M574</accession>
<dbReference type="Gene3D" id="1.25.40.10">
    <property type="entry name" value="Tetratricopeptide repeat domain"/>
    <property type="match status" value="1"/>
</dbReference>
<evidence type="ECO:0000256" key="9">
    <source>
        <dbReference type="ARBA" id="ARBA00023244"/>
    </source>
</evidence>
<dbReference type="Pfam" id="PF07219">
    <property type="entry name" value="HemY_N"/>
    <property type="match status" value="1"/>
</dbReference>
<evidence type="ECO:0000256" key="1">
    <source>
        <dbReference type="ARBA" id="ARBA00002962"/>
    </source>
</evidence>
<feature type="domain" description="HemY N-terminal" evidence="11">
    <location>
        <begin position="29"/>
        <end position="129"/>
    </location>
</feature>
<evidence type="ECO:0000256" key="5">
    <source>
        <dbReference type="ARBA" id="ARBA00022519"/>
    </source>
</evidence>
<keyword evidence="5" id="KW-0997">Cell inner membrane</keyword>
<dbReference type="EMBL" id="BAAAZU010000001">
    <property type="protein sequence ID" value="GAA3912014.1"/>
    <property type="molecule type" value="Genomic_DNA"/>
</dbReference>
<organism evidence="12 13">
    <name type="scientific">Luteimonas lutimaris</name>
    <dbReference type="NCBI Taxonomy" id="698645"/>
    <lineage>
        <taxon>Bacteria</taxon>
        <taxon>Pseudomonadati</taxon>
        <taxon>Pseudomonadota</taxon>
        <taxon>Gammaproteobacteria</taxon>
        <taxon>Lysobacterales</taxon>
        <taxon>Lysobacteraceae</taxon>
        <taxon>Luteimonas</taxon>
    </lineage>
</organism>
<name>A0ABP7M574_9GAMM</name>
<evidence type="ECO:0000256" key="3">
    <source>
        <dbReference type="ARBA" id="ARBA00004744"/>
    </source>
</evidence>
<dbReference type="InterPro" id="IPR011990">
    <property type="entry name" value="TPR-like_helical_dom_sf"/>
</dbReference>
<keyword evidence="8 10" id="KW-0472">Membrane</keyword>
<dbReference type="Proteomes" id="UP001501727">
    <property type="component" value="Unassembled WGS sequence"/>
</dbReference>
<keyword evidence="6 10" id="KW-0812">Transmembrane</keyword>
<evidence type="ECO:0000313" key="13">
    <source>
        <dbReference type="Proteomes" id="UP001501727"/>
    </source>
</evidence>
<evidence type="ECO:0000256" key="8">
    <source>
        <dbReference type="ARBA" id="ARBA00023136"/>
    </source>
</evidence>
<gene>
    <name evidence="12" type="ORF">GCM10022229_00760</name>
</gene>
<sequence length="418" mass="45376">MNLFRNLLFWIVLALVGALLAQLLLADPGYVLVRYRGMDYTTTVAAGVLIVVAALFALWLLWKLVTLPFRAWRGHRDRQSRARLGGGLEALHHGHYARAQKLLEQAAADDDTVAGVARSAAAQAALARGDSAAARTQVDAMGERHAASRAITAAEIALADGRPTDALVALDAPAAQPLPPRGLALRADALAVSGQGAQAYGMLGPMRQQQALPEARLAELETHWAEAALHEADDANVLADRWEALPKALKSEPHVVLAYADRAAELRWEDAATRSIEQSLDARWDETLAARYGTLPVAHLEQRRGNAERWLQSHPASPALLLTLARLARAQGQWPQAQDYLHRALAQGAGGEAWEEFGHGFAAAGDDASARIAYANALRAARGEAAEELPARRDLRQTIYDRAVIEERDEHGMPRLRE</sequence>
<comment type="function">
    <text evidence="1">Involved in a late step of protoheme IX synthesis.</text>
</comment>
<keyword evidence="4" id="KW-1003">Cell membrane</keyword>
<evidence type="ECO:0000256" key="7">
    <source>
        <dbReference type="ARBA" id="ARBA00022989"/>
    </source>
</evidence>
<evidence type="ECO:0000313" key="12">
    <source>
        <dbReference type="EMBL" id="GAA3912014.1"/>
    </source>
</evidence>
<keyword evidence="7 10" id="KW-1133">Transmembrane helix</keyword>
<dbReference type="InterPro" id="IPR010817">
    <property type="entry name" value="HemY_N"/>
</dbReference>
<proteinExistence type="predicted"/>